<dbReference type="Gene3D" id="3.30.1360.40">
    <property type="match status" value="1"/>
</dbReference>
<dbReference type="InterPro" id="IPR010016">
    <property type="entry name" value="PxpB"/>
</dbReference>
<dbReference type="PANTHER" id="PTHR34698">
    <property type="entry name" value="5-OXOPROLINASE SUBUNIT B"/>
    <property type="match status" value="1"/>
</dbReference>
<dbReference type="SUPFAM" id="SSF50891">
    <property type="entry name" value="Cyclophilin-like"/>
    <property type="match status" value="1"/>
</dbReference>
<dbReference type="AlphaFoldDB" id="A0A1M5RKR5"/>
<organism evidence="5 6">
    <name type="scientific">Ferrimonas marina</name>
    <dbReference type="NCBI Taxonomy" id="299255"/>
    <lineage>
        <taxon>Bacteria</taxon>
        <taxon>Pseudomonadati</taxon>
        <taxon>Pseudomonadota</taxon>
        <taxon>Gammaproteobacteria</taxon>
        <taxon>Alteromonadales</taxon>
        <taxon>Ferrimonadaceae</taxon>
        <taxon>Ferrimonas</taxon>
    </lineage>
</organism>
<dbReference type="Gene3D" id="2.40.100.10">
    <property type="entry name" value="Cyclophilin-like"/>
    <property type="match status" value="1"/>
</dbReference>
<keyword evidence="2" id="KW-0378">Hydrolase</keyword>
<dbReference type="PANTHER" id="PTHR34698:SF2">
    <property type="entry name" value="5-OXOPROLINASE SUBUNIT B"/>
    <property type="match status" value="1"/>
</dbReference>
<dbReference type="Pfam" id="PF02682">
    <property type="entry name" value="CT_C_D"/>
    <property type="match status" value="1"/>
</dbReference>
<evidence type="ECO:0000256" key="2">
    <source>
        <dbReference type="ARBA" id="ARBA00022801"/>
    </source>
</evidence>
<protein>
    <submittedName>
        <fullName evidence="5">Inhibitor of KinA</fullName>
    </submittedName>
</protein>
<evidence type="ECO:0000313" key="6">
    <source>
        <dbReference type="Proteomes" id="UP000184268"/>
    </source>
</evidence>
<dbReference type="SMART" id="SM00796">
    <property type="entry name" value="AHS1"/>
    <property type="match status" value="1"/>
</dbReference>
<keyword evidence="3" id="KW-0067">ATP-binding</keyword>
<proteinExistence type="predicted"/>
<dbReference type="Proteomes" id="UP000184268">
    <property type="component" value="Unassembled WGS sequence"/>
</dbReference>
<dbReference type="InterPro" id="IPR029000">
    <property type="entry name" value="Cyclophilin-like_dom_sf"/>
</dbReference>
<evidence type="ECO:0000256" key="1">
    <source>
        <dbReference type="ARBA" id="ARBA00022741"/>
    </source>
</evidence>
<accession>A0A1M5RKR5</accession>
<evidence type="ECO:0000313" key="5">
    <source>
        <dbReference type="EMBL" id="SHH26678.1"/>
    </source>
</evidence>
<dbReference type="STRING" id="299255.SAMN02745129_1656"/>
<evidence type="ECO:0000256" key="3">
    <source>
        <dbReference type="ARBA" id="ARBA00022840"/>
    </source>
</evidence>
<dbReference type="EMBL" id="FQXG01000002">
    <property type="protein sequence ID" value="SHH26678.1"/>
    <property type="molecule type" value="Genomic_DNA"/>
</dbReference>
<sequence>MSSLPFAIEPMSESALLLRWPEQIDPLTEAQIRQIMALLDTLPWVQDLIPSYHCLALIHTDDAPPRLGYWLSAFLRSQASVWQLSELPKARTLTVPVCYQSELAPDLASVARHSGLSEQEVVARHSQGHYRVCFLGFTPGFAYLAGLDPQLATPRKREPRLAIPAGAVAIGGDQTGIYPSATPGGWRIIGQTPLPLLDLAQQPPSVLQPGDQVRFDPIDQGQFEQLQREGQG</sequence>
<dbReference type="InterPro" id="IPR003833">
    <property type="entry name" value="CT_C_D"/>
</dbReference>
<dbReference type="RefSeq" id="WP_067658850.1">
    <property type="nucleotide sequence ID" value="NZ_FQXG01000002.1"/>
</dbReference>
<feature type="domain" description="Carboxyltransferase" evidence="4">
    <location>
        <begin position="6"/>
        <end position="207"/>
    </location>
</feature>
<name>A0A1M5RKR5_9GAMM</name>
<dbReference type="OrthoDB" id="9778567at2"/>
<keyword evidence="6" id="KW-1185">Reference proteome</keyword>
<gene>
    <name evidence="5" type="ORF">SAMN02745129_1656</name>
</gene>
<dbReference type="GO" id="GO:0005524">
    <property type="term" value="F:ATP binding"/>
    <property type="evidence" value="ECO:0007669"/>
    <property type="project" value="UniProtKB-KW"/>
</dbReference>
<evidence type="ECO:0000259" key="4">
    <source>
        <dbReference type="SMART" id="SM00796"/>
    </source>
</evidence>
<dbReference type="SUPFAM" id="SSF160467">
    <property type="entry name" value="PH0987 N-terminal domain-like"/>
    <property type="match status" value="1"/>
</dbReference>
<dbReference type="GO" id="GO:0016787">
    <property type="term" value="F:hydrolase activity"/>
    <property type="evidence" value="ECO:0007669"/>
    <property type="project" value="UniProtKB-KW"/>
</dbReference>
<dbReference type="NCBIfam" id="TIGR00370">
    <property type="entry name" value="5-oxoprolinase subunit PxpB"/>
    <property type="match status" value="1"/>
</dbReference>
<reference evidence="6" key="1">
    <citation type="submission" date="2016-11" db="EMBL/GenBank/DDBJ databases">
        <authorList>
            <person name="Varghese N."/>
            <person name="Submissions S."/>
        </authorList>
    </citation>
    <scope>NUCLEOTIDE SEQUENCE [LARGE SCALE GENOMIC DNA]</scope>
    <source>
        <strain evidence="6">DSM 16917</strain>
    </source>
</reference>
<keyword evidence="1" id="KW-0547">Nucleotide-binding</keyword>